<evidence type="ECO:0000256" key="1">
    <source>
        <dbReference type="SAM" id="MobiDB-lite"/>
    </source>
</evidence>
<name>A0ABN9VIG9_9DINO</name>
<gene>
    <name evidence="2" type="ORF">PCOR1329_LOCUS57687</name>
</gene>
<evidence type="ECO:0000313" key="2">
    <source>
        <dbReference type="EMBL" id="CAK0872139.1"/>
    </source>
</evidence>
<comment type="caution">
    <text evidence="2">The sequence shown here is derived from an EMBL/GenBank/DDBJ whole genome shotgun (WGS) entry which is preliminary data.</text>
</comment>
<reference evidence="2" key="1">
    <citation type="submission" date="2023-10" db="EMBL/GenBank/DDBJ databases">
        <authorList>
            <person name="Chen Y."/>
            <person name="Shah S."/>
            <person name="Dougan E. K."/>
            <person name="Thang M."/>
            <person name="Chan C."/>
        </authorList>
    </citation>
    <scope>NUCLEOTIDE SEQUENCE [LARGE SCALE GENOMIC DNA]</scope>
</reference>
<feature type="region of interest" description="Disordered" evidence="1">
    <location>
        <begin position="18"/>
        <end position="45"/>
    </location>
</feature>
<keyword evidence="3" id="KW-1185">Reference proteome</keyword>
<organism evidence="2 3">
    <name type="scientific">Prorocentrum cordatum</name>
    <dbReference type="NCBI Taxonomy" id="2364126"/>
    <lineage>
        <taxon>Eukaryota</taxon>
        <taxon>Sar</taxon>
        <taxon>Alveolata</taxon>
        <taxon>Dinophyceae</taxon>
        <taxon>Prorocentrales</taxon>
        <taxon>Prorocentraceae</taxon>
        <taxon>Prorocentrum</taxon>
    </lineage>
</organism>
<sequence length="97" mass="10620">MLNSDQFKKCWKGTTMASDRITGMQPDQNDSKSLPFVKPTPFGTKQKLHSPMRLRYSTTGVIWPPMLAPGCVAKLRICLRVSAALEVANGGPATVRS</sequence>
<dbReference type="EMBL" id="CAUYUJ010017137">
    <property type="protein sequence ID" value="CAK0872139.1"/>
    <property type="molecule type" value="Genomic_DNA"/>
</dbReference>
<dbReference type="Proteomes" id="UP001189429">
    <property type="component" value="Unassembled WGS sequence"/>
</dbReference>
<protein>
    <submittedName>
        <fullName evidence="2">Uncharacterized protein</fullName>
    </submittedName>
</protein>
<accession>A0ABN9VIG9</accession>
<evidence type="ECO:0000313" key="3">
    <source>
        <dbReference type="Proteomes" id="UP001189429"/>
    </source>
</evidence>
<proteinExistence type="predicted"/>